<name>A0A8I3AJJ4_VERLO</name>
<feature type="compositionally biased region" description="Basic and acidic residues" evidence="1">
    <location>
        <begin position="222"/>
        <end position="248"/>
    </location>
</feature>
<accession>A0A8I3AJJ4</accession>
<comment type="caution">
    <text evidence="3">The sequence shown here is derived from an EMBL/GenBank/DDBJ whole genome shotgun (WGS) entry which is preliminary data.</text>
</comment>
<proteinExistence type="predicted"/>
<feature type="region of interest" description="Disordered" evidence="1">
    <location>
        <begin position="222"/>
        <end position="256"/>
    </location>
</feature>
<protein>
    <recommendedName>
        <fullName evidence="2">DUF7918 domain-containing protein</fullName>
    </recommendedName>
</protein>
<evidence type="ECO:0000259" key="2">
    <source>
        <dbReference type="Pfam" id="PF25534"/>
    </source>
</evidence>
<evidence type="ECO:0000256" key="1">
    <source>
        <dbReference type="SAM" id="MobiDB-lite"/>
    </source>
</evidence>
<organism evidence="3 4">
    <name type="scientific">Verticillium longisporum</name>
    <name type="common">Verticillium dahliae var. longisporum</name>
    <dbReference type="NCBI Taxonomy" id="100787"/>
    <lineage>
        <taxon>Eukaryota</taxon>
        <taxon>Fungi</taxon>
        <taxon>Dikarya</taxon>
        <taxon>Ascomycota</taxon>
        <taxon>Pezizomycotina</taxon>
        <taxon>Sordariomycetes</taxon>
        <taxon>Hypocreomycetidae</taxon>
        <taxon>Glomerellales</taxon>
        <taxon>Plectosphaerellaceae</taxon>
        <taxon>Verticillium</taxon>
    </lineage>
</organism>
<dbReference type="InterPro" id="IPR057678">
    <property type="entry name" value="DUF7918"/>
</dbReference>
<evidence type="ECO:0000313" key="3">
    <source>
        <dbReference type="EMBL" id="KAG7125265.1"/>
    </source>
</evidence>
<sequence>MPIDREVPGIDAWVEVNGQRAEAYNDDDVSSREVNDMPARYQVFKYIESIDNASFTVQAHLSREVTQHAPPPCDTVIGELFVDGKHVASKCSSVRPGRAPIDRLQFDGKKVESRSRPGYVHLLKLVFSAVSTVDDTDTARIASDLEAAKHLGLIQLRFFTGVDIGHTMAQRPDSTIPTRALQQELILPRTPSPDPELQVLEGMSTEQVRRLAAEHLHSLHEPTQVKEENQAVAKTEKKPSVKRERDEVDLTMPPSQREWKYTRTANGARAVDLTEDDD</sequence>
<dbReference type="OrthoDB" id="3364132at2759"/>
<dbReference type="Proteomes" id="UP000689129">
    <property type="component" value="Unassembled WGS sequence"/>
</dbReference>
<dbReference type="EMBL" id="JAEMWZ010000318">
    <property type="protein sequence ID" value="KAG7125265.1"/>
    <property type="molecule type" value="Genomic_DNA"/>
</dbReference>
<dbReference type="PANTHER" id="PTHR36223">
    <property type="entry name" value="BETA-LACTAMASE-TYPE TRANSPEPTIDASE FOLD DOMAIN CONTAINING PROTEIN"/>
    <property type="match status" value="1"/>
</dbReference>
<reference evidence="3" key="1">
    <citation type="journal article" date="2021" name="Mol. Plant Pathol.">
        <title>A 20-kb lineage-specific genomic region tames virulence in pathogenic amphidiploid Verticillium longisporum.</title>
        <authorList>
            <person name="Harting R."/>
            <person name="Starke J."/>
            <person name="Kusch H."/>
            <person name="Poggeler S."/>
            <person name="Maurus I."/>
            <person name="Schluter R."/>
            <person name="Landesfeind M."/>
            <person name="Bulla I."/>
            <person name="Nowrousian M."/>
            <person name="de Jonge R."/>
            <person name="Stahlhut G."/>
            <person name="Hoff K.J."/>
            <person name="Asshauer K.P."/>
            <person name="Thurmer A."/>
            <person name="Stanke M."/>
            <person name="Daniel R."/>
            <person name="Morgenstern B."/>
            <person name="Thomma B.P.H.J."/>
            <person name="Kronstad J.W."/>
            <person name="Braus-Stromeyer S.A."/>
            <person name="Braus G.H."/>
        </authorList>
    </citation>
    <scope>NUCLEOTIDE SEQUENCE</scope>
    <source>
        <strain evidence="3">Vl32</strain>
    </source>
</reference>
<dbReference type="PANTHER" id="PTHR36223:SF1">
    <property type="entry name" value="TRANSCRIPTION ELONGATION FACTOR EAF N-TERMINAL DOMAIN-CONTAINING PROTEIN"/>
    <property type="match status" value="1"/>
</dbReference>
<dbReference type="AlphaFoldDB" id="A0A8I3AJJ4"/>
<evidence type="ECO:0000313" key="4">
    <source>
        <dbReference type="Proteomes" id="UP000689129"/>
    </source>
</evidence>
<gene>
    <name evidence="3" type="ORF">HYQ45_013268</name>
</gene>
<dbReference type="Pfam" id="PF25534">
    <property type="entry name" value="DUF7918"/>
    <property type="match status" value="1"/>
</dbReference>
<feature type="domain" description="DUF7918" evidence="2">
    <location>
        <begin position="9"/>
        <end position="174"/>
    </location>
</feature>